<dbReference type="Gene3D" id="1.10.10.10">
    <property type="entry name" value="Winged helix-like DNA-binding domain superfamily/Winged helix DNA-binding domain"/>
    <property type="match status" value="1"/>
</dbReference>
<dbReference type="PANTHER" id="PTHR33164">
    <property type="entry name" value="TRANSCRIPTIONAL REGULATOR, MARR FAMILY"/>
    <property type="match status" value="1"/>
</dbReference>
<keyword evidence="3" id="KW-1185">Reference proteome</keyword>
<dbReference type="InterPro" id="IPR039422">
    <property type="entry name" value="MarR/SlyA-like"/>
</dbReference>
<evidence type="ECO:0000313" key="2">
    <source>
        <dbReference type="EMBL" id="SLN64413.1"/>
    </source>
</evidence>
<dbReference type="Pfam" id="PF12802">
    <property type="entry name" value="MarR_2"/>
    <property type="match status" value="1"/>
</dbReference>
<dbReference type="SMART" id="SM00347">
    <property type="entry name" value="HTH_MARR"/>
    <property type="match status" value="1"/>
</dbReference>
<dbReference type="AlphaFoldDB" id="A0A1Y5TI29"/>
<dbReference type="PROSITE" id="PS50995">
    <property type="entry name" value="HTH_MARR_2"/>
    <property type="match status" value="1"/>
</dbReference>
<evidence type="ECO:0000313" key="3">
    <source>
        <dbReference type="Proteomes" id="UP000193307"/>
    </source>
</evidence>
<dbReference type="Proteomes" id="UP000193307">
    <property type="component" value="Unassembled WGS sequence"/>
</dbReference>
<proteinExistence type="predicted"/>
<dbReference type="STRING" id="658057.SAMN04488032_115102"/>
<accession>A0A1Y5TI29</accession>
<dbReference type="PRINTS" id="PR00598">
    <property type="entry name" value="HTHMARR"/>
</dbReference>
<dbReference type="OrthoDB" id="8906692at2"/>
<protein>
    <submittedName>
        <fullName evidence="2">HTH-type transcriptional regulator MhqR</fullName>
    </submittedName>
</protein>
<name>A0A1Y5TI29_9RHOB</name>
<dbReference type="GO" id="GO:0006950">
    <property type="term" value="P:response to stress"/>
    <property type="evidence" value="ECO:0007669"/>
    <property type="project" value="TreeGrafter"/>
</dbReference>
<dbReference type="InterPro" id="IPR000835">
    <property type="entry name" value="HTH_MarR-typ"/>
</dbReference>
<dbReference type="InterPro" id="IPR036388">
    <property type="entry name" value="WH-like_DNA-bd_sf"/>
</dbReference>
<dbReference type="GO" id="GO:0003700">
    <property type="term" value="F:DNA-binding transcription factor activity"/>
    <property type="evidence" value="ECO:0007669"/>
    <property type="project" value="InterPro"/>
</dbReference>
<sequence length="144" mass="16800">MIQNASFDIQDFLPYLLALSAEETSLGFQRLYKDKYGMLRTEWRLLFHLGRYGDMTAKDVCDRARLHKTKVSRAVTALEAKQFIKRTEVPSDRRHALLGLTRHGLKAYEDLSQAAQSYDARLMQEFSPEEQKTLKDYLKRVARL</sequence>
<dbReference type="PANTHER" id="PTHR33164:SF57">
    <property type="entry name" value="MARR-FAMILY TRANSCRIPTIONAL REGULATOR"/>
    <property type="match status" value="1"/>
</dbReference>
<dbReference type="EMBL" id="FWFW01000014">
    <property type="protein sequence ID" value="SLN64413.1"/>
    <property type="molecule type" value="Genomic_DNA"/>
</dbReference>
<reference evidence="2 3" key="1">
    <citation type="submission" date="2017-03" db="EMBL/GenBank/DDBJ databases">
        <authorList>
            <person name="Afonso C.L."/>
            <person name="Miller P.J."/>
            <person name="Scott M.A."/>
            <person name="Spackman E."/>
            <person name="Goraichik I."/>
            <person name="Dimitrov K.M."/>
            <person name="Suarez D.L."/>
            <person name="Swayne D.E."/>
        </authorList>
    </citation>
    <scope>NUCLEOTIDE SEQUENCE [LARGE SCALE GENOMIC DNA]</scope>
    <source>
        <strain evidence="2 3">CECT 7971</strain>
    </source>
</reference>
<dbReference type="RefSeq" id="WP_085850455.1">
    <property type="nucleotide sequence ID" value="NZ_FNZV01000015.1"/>
</dbReference>
<feature type="domain" description="HTH marR-type" evidence="1">
    <location>
        <begin position="10"/>
        <end position="143"/>
    </location>
</feature>
<dbReference type="InterPro" id="IPR036390">
    <property type="entry name" value="WH_DNA-bd_sf"/>
</dbReference>
<dbReference type="SUPFAM" id="SSF46785">
    <property type="entry name" value="Winged helix' DNA-binding domain"/>
    <property type="match status" value="1"/>
</dbReference>
<gene>
    <name evidence="2" type="primary">mhqR_3</name>
    <name evidence="2" type="ORF">PAM7971_03361</name>
</gene>
<organism evidence="2 3">
    <name type="scientific">Pacificibacter marinus</name>
    <dbReference type="NCBI Taxonomy" id="658057"/>
    <lineage>
        <taxon>Bacteria</taxon>
        <taxon>Pseudomonadati</taxon>
        <taxon>Pseudomonadota</taxon>
        <taxon>Alphaproteobacteria</taxon>
        <taxon>Rhodobacterales</taxon>
        <taxon>Roseobacteraceae</taxon>
        <taxon>Pacificibacter</taxon>
    </lineage>
</organism>
<evidence type="ECO:0000259" key="1">
    <source>
        <dbReference type="PROSITE" id="PS50995"/>
    </source>
</evidence>